<dbReference type="RefSeq" id="WP_340348052.1">
    <property type="nucleotide sequence ID" value="NZ_JBBKZT010000032.1"/>
</dbReference>
<evidence type="ECO:0000313" key="3">
    <source>
        <dbReference type="Proteomes" id="UP001385892"/>
    </source>
</evidence>
<feature type="compositionally biased region" description="Polar residues" evidence="1">
    <location>
        <begin position="90"/>
        <end position="122"/>
    </location>
</feature>
<accession>A0ABU8WZH5</accession>
<sequence>MSELEVITCQTGELTKLGLKSDAAVIQRLCPAIAAALRAGYSHQVIHHTLSAAGFAITWTNYRIALGRAIKASASIVKPKGHRSGLAHSAAQTTSDTGAWQTSSMPQESGESRTLSGTSSATRVMDALRQAREVATSKDYGQIARDLYRQQQRDQRRKDRP</sequence>
<keyword evidence="3" id="KW-1185">Reference proteome</keyword>
<feature type="region of interest" description="Disordered" evidence="1">
    <location>
        <begin position="81"/>
        <end position="161"/>
    </location>
</feature>
<comment type="caution">
    <text evidence="2">The sequence shown here is derived from an EMBL/GenBank/DDBJ whole genome shotgun (WGS) entry which is preliminary data.</text>
</comment>
<dbReference type="EMBL" id="JBBKZT010000032">
    <property type="protein sequence ID" value="MEJ8852158.1"/>
    <property type="molecule type" value="Genomic_DNA"/>
</dbReference>
<gene>
    <name evidence="2" type="ORF">WKW82_36390</name>
</gene>
<proteinExistence type="predicted"/>
<reference evidence="2 3" key="1">
    <citation type="submission" date="2024-03" db="EMBL/GenBank/DDBJ databases">
        <title>Novel species of the genus Variovorax.</title>
        <authorList>
            <person name="Liu Q."/>
            <person name="Xin Y.-H."/>
        </authorList>
    </citation>
    <scope>NUCLEOTIDE SEQUENCE [LARGE SCALE GENOMIC DNA]</scope>
    <source>
        <strain evidence="2 3">KACC 18900</strain>
    </source>
</reference>
<protein>
    <submittedName>
        <fullName evidence="2">Uncharacterized protein</fullName>
    </submittedName>
</protein>
<evidence type="ECO:0000313" key="2">
    <source>
        <dbReference type="EMBL" id="MEJ8852158.1"/>
    </source>
</evidence>
<evidence type="ECO:0000256" key="1">
    <source>
        <dbReference type="SAM" id="MobiDB-lite"/>
    </source>
</evidence>
<organism evidence="2 3">
    <name type="scientific">Variovorax rhizosphaerae</name>
    <dbReference type="NCBI Taxonomy" id="1836200"/>
    <lineage>
        <taxon>Bacteria</taxon>
        <taxon>Pseudomonadati</taxon>
        <taxon>Pseudomonadota</taxon>
        <taxon>Betaproteobacteria</taxon>
        <taxon>Burkholderiales</taxon>
        <taxon>Comamonadaceae</taxon>
        <taxon>Variovorax</taxon>
    </lineage>
</organism>
<dbReference type="Proteomes" id="UP001385892">
    <property type="component" value="Unassembled WGS sequence"/>
</dbReference>
<feature type="compositionally biased region" description="Basic and acidic residues" evidence="1">
    <location>
        <begin position="146"/>
        <end position="161"/>
    </location>
</feature>
<name>A0ABU8WZH5_9BURK</name>